<evidence type="ECO:0000256" key="3">
    <source>
        <dbReference type="ARBA" id="ARBA00034003"/>
    </source>
</evidence>
<dbReference type="AlphaFoldDB" id="A0A9X1X9V0"/>
<dbReference type="InterPro" id="IPR014146">
    <property type="entry name" value="LigD_ligase_dom"/>
</dbReference>
<dbReference type="PANTHER" id="PTHR45674:SF4">
    <property type="entry name" value="DNA LIGASE 1"/>
    <property type="match status" value="1"/>
</dbReference>
<dbReference type="GO" id="GO:0006310">
    <property type="term" value="P:DNA recombination"/>
    <property type="evidence" value="ECO:0007669"/>
    <property type="project" value="InterPro"/>
</dbReference>
<accession>A0A9X1X9V0</accession>
<dbReference type="CDD" id="cd07906">
    <property type="entry name" value="Adenylation_DNA_ligase_LigD_LigC"/>
    <property type="match status" value="1"/>
</dbReference>
<dbReference type="PROSITE" id="PS50160">
    <property type="entry name" value="DNA_LIGASE_A3"/>
    <property type="match status" value="1"/>
</dbReference>
<gene>
    <name evidence="5" type="primary">ligD</name>
    <name evidence="5" type="ORF">LCY76_08850</name>
</gene>
<dbReference type="InterPro" id="IPR012340">
    <property type="entry name" value="NA-bd_OB-fold"/>
</dbReference>
<comment type="similarity">
    <text evidence="1">Belongs to the ATP-dependent DNA ligase family.</text>
</comment>
<comment type="catalytic activity">
    <reaction evidence="3">
        <text>ATP + (deoxyribonucleotide)n-3'-hydroxyl + 5'-phospho-(deoxyribonucleotide)m = (deoxyribonucleotide)n+m + AMP + diphosphate.</text>
        <dbReference type="EC" id="6.5.1.1"/>
    </reaction>
</comment>
<evidence type="ECO:0000313" key="5">
    <source>
        <dbReference type="EMBL" id="MCK6256701.1"/>
    </source>
</evidence>
<name>A0A9X1X9V0_9BACL</name>
<organism evidence="5 6">
    <name type="scientific">Fictibacillus marinisediminis</name>
    <dbReference type="NCBI Taxonomy" id="2878389"/>
    <lineage>
        <taxon>Bacteria</taxon>
        <taxon>Bacillati</taxon>
        <taxon>Bacillota</taxon>
        <taxon>Bacilli</taxon>
        <taxon>Bacillales</taxon>
        <taxon>Fictibacillaceae</taxon>
        <taxon>Fictibacillus</taxon>
    </lineage>
</organism>
<dbReference type="SUPFAM" id="SSF50249">
    <property type="entry name" value="Nucleic acid-binding proteins"/>
    <property type="match status" value="1"/>
</dbReference>
<evidence type="ECO:0000313" key="6">
    <source>
        <dbReference type="Proteomes" id="UP001139011"/>
    </source>
</evidence>
<proteinExistence type="inferred from homology"/>
<dbReference type="Gene3D" id="3.30.470.30">
    <property type="entry name" value="DNA ligase/mRNA capping enzyme"/>
    <property type="match status" value="1"/>
</dbReference>
<dbReference type="Gene3D" id="2.40.50.140">
    <property type="entry name" value="Nucleic acid-binding proteins"/>
    <property type="match status" value="1"/>
</dbReference>
<reference evidence="5" key="1">
    <citation type="submission" date="2021-09" db="EMBL/GenBank/DDBJ databases">
        <title>Genome analysis of Fictibacillus sp. KIGAM418 isolated from marine sediment.</title>
        <authorList>
            <person name="Seo M.-J."/>
            <person name="Cho E.-S."/>
            <person name="Hwang C.Y."/>
        </authorList>
    </citation>
    <scope>NUCLEOTIDE SEQUENCE</scope>
    <source>
        <strain evidence="5">KIGAM418</strain>
    </source>
</reference>
<dbReference type="SUPFAM" id="SSF56091">
    <property type="entry name" value="DNA ligase/mRNA capping enzyme, catalytic domain"/>
    <property type="match status" value="1"/>
</dbReference>
<dbReference type="InterPro" id="IPR012310">
    <property type="entry name" value="DNA_ligase_ATP-dep_cent"/>
</dbReference>
<dbReference type="Proteomes" id="UP001139011">
    <property type="component" value="Unassembled WGS sequence"/>
</dbReference>
<dbReference type="PANTHER" id="PTHR45674">
    <property type="entry name" value="DNA LIGASE 1/3 FAMILY MEMBER"/>
    <property type="match status" value="1"/>
</dbReference>
<evidence type="ECO:0000259" key="4">
    <source>
        <dbReference type="PROSITE" id="PS50160"/>
    </source>
</evidence>
<dbReference type="NCBIfam" id="TIGR02779">
    <property type="entry name" value="NHEJ_ligase_lig"/>
    <property type="match status" value="1"/>
</dbReference>
<dbReference type="EMBL" id="JAIWJX010000002">
    <property type="protein sequence ID" value="MCK6256701.1"/>
    <property type="molecule type" value="Genomic_DNA"/>
</dbReference>
<feature type="domain" description="ATP-dependent DNA ligase family profile" evidence="4">
    <location>
        <begin position="119"/>
        <end position="205"/>
    </location>
</feature>
<dbReference type="RefSeq" id="WP_248252334.1">
    <property type="nucleotide sequence ID" value="NZ_JAIWJX010000002.1"/>
</dbReference>
<keyword evidence="6" id="KW-1185">Reference proteome</keyword>
<comment type="caution">
    <text evidence="5">The sequence shown here is derived from an EMBL/GenBank/DDBJ whole genome shotgun (WGS) entry which is preliminary data.</text>
</comment>
<sequence length="315" mass="36335">MPIPIRPMLASLASDLPTGSEWIYEIKYDGYRCIAQWTETGVDLYSRNGHSLNLSFPEVVNDLILMTEEIKSLLPLIFDGELCILETPYKASFEALQKRGRLKDVNKIKRAAADDTATYLVFDVLSVRGERVTETPLLQRKEKLQEIFKKMSAREEMKTKAIEFFRNGDELWSLNKKEKSEGIIAKRCKSNYVPGARSEQWIKIKNPQIGIFFITAYEKKNGYFHVGARKDGETVFVGLFSHGLSSEERRVLIEVIKNNKSAEDSNFIKVLPSICVELQYLEIYKDQLRHPRFVAFRLDVSWEDCTWEKAISSRS</sequence>
<dbReference type="GO" id="GO:0005524">
    <property type="term" value="F:ATP binding"/>
    <property type="evidence" value="ECO:0007669"/>
    <property type="project" value="InterPro"/>
</dbReference>
<protein>
    <submittedName>
        <fullName evidence="5">Non-homologous end-joining DNA ligase</fullName>
    </submittedName>
</protein>
<dbReference type="InterPro" id="IPR050191">
    <property type="entry name" value="ATP-dep_DNA_ligase"/>
</dbReference>
<evidence type="ECO:0000256" key="1">
    <source>
        <dbReference type="ARBA" id="ARBA00007572"/>
    </source>
</evidence>
<keyword evidence="2 5" id="KW-0436">Ligase</keyword>
<dbReference type="GO" id="GO:0006281">
    <property type="term" value="P:DNA repair"/>
    <property type="evidence" value="ECO:0007669"/>
    <property type="project" value="InterPro"/>
</dbReference>
<dbReference type="GO" id="GO:0003910">
    <property type="term" value="F:DNA ligase (ATP) activity"/>
    <property type="evidence" value="ECO:0007669"/>
    <property type="project" value="UniProtKB-EC"/>
</dbReference>
<evidence type="ECO:0000256" key="2">
    <source>
        <dbReference type="ARBA" id="ARBA00022598"/>
    </source>
</evidence>
<dbReference type="Pfam" id="PF01068">
    <property type="entry name" value="DNA_ligase_A_M"/>
    <property type="match status" value="1"/>
</dbReference>